<comment type="caution">
    <text evidence="9">The sequence shown here is derived from an EMBL/GenBank/DDBJ whole genome shotgun (WGS) entry which is preliminary data.</text>
</comment>
<feature type="transmembrane region" description="Helical" evidence="8">
    <location>
        <begin position="149"/>
        <end position="171"/>
    </location>
</feature>
<evidence type="ECO:0000313" key="9">
    <source>
        <dbReference type="EMBL" id="RBP99803.1"/>
    </source>
</evidence>
<evidence type="ECO:0000313" key="10">
    <source>
        <dbReference type="Proteomes" id="UP000252345"/>
    </source>
</evidence>
<dbReference type="Pfam" id="PF01040">
    <property type="entry name" value="UbiA"/>
    <property type="match status" value="1"/>
</dbReference>
<evidence type="ECO:0000256" key="5">
    <source>
        <dbReference type="ARBA" id="ARBA00022692"/>
    </source>
</evidence>
<evidence type="ECO:0000256" key="2">
    <source>
        <dbReference type="ARBA" id="ARBA00004863"/>
    </source>
</evidence>
<dbReference type="InterPro" id="IPR000537">
    <property type="entry name" value="UbiA_prenyltransferase"/>
</dbReference>
<evidence type="ECO:0000256" key="1">
    <source>
        <dbReference type="ARBA" id="ARBA00004141"/>
    </source>
</evidence>
<feature type="transmembrane region" description="Helical" evidence="8">
    <location>
        <begin position="234"/>
        <end position="260"/>
    </location>
</feature>
<keyword evidence="5 8" id="KW-0812">Transmembrane</keyword>
<dbReference type="PANTHER" id="PTHR13929">
    <property type="entry name" value="1,4-DIHYDROXY-2-NAPHTHOATE OCTAPRENYLTRANSFERASE"/>
    <property type="match status" value="1"/>
</dbReference>
<dbReference type="GO" id="GO:0042371">
    <property type="term" value="P:vitamin K biosynthetic process"/>
    <property type="evidence" value="ECO:0007669"/>
    <property type="project" value="TreeGrafter"/>
</dbReference>
<dbReference type="EMBL" id="PDCH01000002">
    <property type="protein sequence ID" value="RBP99803.1"/>
    <property type="molecule type" value="Genomic_DNA"/>
</dbReference>
<dbReference type="InterPro" id="IPR044878">
    <property type="entry name" value="UbiA_sf"/>
</dbReference>
<keyword evidence="7 8" id="KW-0472">Membrane</keyword>
<feature type="transmembrane region" description="Helical" evidence="8">
    <location>
        <begin position="280"/>
        <end position="303"/>
    </location>
</feature>
<dbReference type="OrthoDB" id="9767568at2"/>
<dbReference type="AlphaFoldDB" id="A0A366KFC5"/>
<dbReference type="InterPro" id="IPR026046">
    <property type="entry name" value="UBIAD1"/>
</dbReference>
<evidence type="ECO:0000256" key="7">
    <source>
        <dbReference type="ARBA" id="ARBA00023136"/>
    </source>
</evidence>
<evidence type="ECO:0000256" key="6">
    <source>
        <dbReference type="ARBA" id="ARBA00022989"/>
    </source>
</evidence>
<comment type="subcellular location">
    <subcellularLocation>
        <location evidence="1">Membrane</location>
        <topology evidence="1">Multi-pass membrane protein</topology>
    </subcellularLocation>
</comment>
<dbReference type="GO" id="GO:0004659">
    <property type="term" value="F:prenyltransferase activity"/>
    <property type="evidence" value="ECO:0007669"/>
    <property type="project" value="InterPro"/>
</dbReference>
<evidence type="ECO:0000256" key="8">
    <source>
        <dbReference type="SAM" id="Phobius"/>
    </source>
</evidence>
<keyword evidence="3" id="KW-0474">Menaquinone biosynthesis</keyword>
<feature type="transmembrane region" description="Helical" evidence="8">
    <location>
        <begin position="94"/>
        <end position="114"/>
    </location>
</feature>
<comment type="pathway">
    <text evidence="2">Quinol/quinone metabolism; menaquinone biosynthesis.</text>
</comment>
<protein>
    <submittedName>
        <fullName evidence="9">1,4-dihydroxy-2-naphthoate prenyltransferase</fullName>
    </submittedName>
</protein>
<sequence>MRGWLTWRSFVALTEVYTAPLNLAWLLMGASIAQYHYGQVNWANLALFLATIILFDLAVNITDNYYDYMHARDREGYARHTNVIGRLGLPLRGVWLLGLSLYILSLVPAFILLARTGWPLAVLGVVGYGVGIFYAAGPSPINATPLCEAAVALSITYLVQLVAVYLCVYGTRPLDWGLVGGTFLVCLPVGLVFFTIQLANNVADLDEDIRNGRRTLVFFLGRERSFIMMRVMQALGAVTPILCAGLGLVPWQTALSSLLLPVMWGLMRPFYSQPDKERTYLPLVGGASVFFVGYTLLLATGVWL</sequence>
<accession>A0A366KFC5</accession>
<feature type="transmembrane region" description="Helical" evidence="8">
    <location>
        <begin position="120"/>
        <end position="137"/>
    </location>
</feature>
<name>A0A366KFC5_9BIFI</name>
<evidence type="ECO:0000256" key="4">
    <source>
        <dbReference type="ARBA" id="ARBA00022679"/>
    </source>
</evidence>
<gene>
    <name evidence="9" type="ORF">CRD59_01840</name>
</gene>
<feature type="transmembrane region" description="Helical" evidence="8">
    <location>
        <begin position="177"/>
        <end position="196"/>
    </location>
</feature>
<dbReference type="CDD" id="cd13962">
    <property type="entry name" value="PT_UbiA_UBIAD1"/>
    <property type="match status" value="1"/>
</dbReference>
<keyword evidence="6 8" id="KW-1133">Transmembrane helix</keyword>
<organism evidence="9 10">
    <name type="scientific">Bifidobacterium xylocopae</name>
    <dbReference type="NCBI Taxonomy" id="2493119"/>
    <lineage>
        <taxon>Bacteria</taxon>
        <taxon>Bacillati</taxon>
        <taxon>Actinomycetota</taxon>
        <taxon>Actinomycetes</taxon>
        <taxon>Bifidobacteriales</taxon>
        <taxon>Bifidobacteriaceae</taxon>
        <taxon>Bifidobacterium</taxon>
    </lineage>
</organism>
<evidence type="ECO:0000256" key="3">
    <source>
        <dbReference type="ARBA" id="ARBA00022428"/>
    </source>
</evidence>
<keyword evidence="4 9" id="KW-0808">Transferase</keyword>
<dbReference type="GO" id="GO:0009234">
    <property type="term" value="P:menaquinone biosynthetic process"/>
    <property type="evidence" value="ECO:0007669"/>
    <property type="project" value="UniProtKB-UniPathway"/>
</dbReference>
<reference evidence="9 10" key="1">
    <citation type="submission" date="2017-10" db="EMBL/GenBank/DDBJ databases">
        <title>Bifidobacterium xylocopum sp. nov. and Bifidobacterium aemilianum sp. nov., from the carpenter bee (Xylocopa violacea) digestive tract.</title>
        <authorList>
            <person name="Alberoni D."/>
            <person name="Baffoni L."/>
            <person name="Di Gioia D."/>
            <person name="Gaggia F."/>
            <person name="Biavati B."/>
        </authorList>
    </citation>
    <scope>NUCLEOTIDE SEQUENCE [LARGE SCALE GENOMIC DNA]</scope>
    <source>
        <strain evidence="9 10">XV2</strain>
    </source>
</reference>
<dbReference type="PANTHER" id="PTHR13929:SF0">
    <property type="entry name" value="UBIA PRENYLTRANSFERASE DOMAIN-CONTAINING PROTEIN 1"/>
    <property type="match status" value="1"/>
</dbReference>
<feature type="transmembrane region" description="Helical" evidence="8">
    <location>
        <begin position="42"/>
        <end position="62"/>
    </location>
</feature>
<proteinExistence type="predicted"/>
<dbReference type="Proteomes" id="UP000252345">
    <property type="component" value="Unassembled WGS sequence"/>
</dbReference>
<keyword evidence="10" id="KW-1185">Reference proteome</keyword>
<dbReference type="Gene3D" id="1.10.357.140">
    <property type="entry name" value="UbiA prenyltransferase"/>
    <property type="match status" value="1"/>
</dbReference>
<dbReference type="GO" id="GO:0016020">
    <property type="term" value="C:membrane"/>
    <property type="evidence" value="ECO:0007669"/>
    <property type="project" value="UniProtKB-SubCell"/>
</dbReference>
<dbReference type="UniPathway" id="UPA00079"/>